<evidence type="ECO:0000256" key="2">
    <source>
        <dbReference type="ARBA" id="ARBA00022475"/>
    </source>
</evidence>
<evidence type="ECO:0000256" key="3">
    <source>
        <dbReference type="ARBA" id="ARBA00022606"/>
    </source>
</evidence>
<evidence type="ECO:0008006" key="13">
    <source>
        <dbReference type="Google" id="ProtNLM"/>
    </source>
</evidence>
<evidence type="ECO:0000256" key="5">
    <source>
        <dbReference type="ARBA" id="ARBA00022725"/>
    </source>
</evidence>
<evidence type="ECO:0000256" key="8">
    <source>
        <dbReference type="ARBA" id="ARBA00023170"/>
    </source>
</evidence>
<keyword evidence="5" id="KW-0552">Olfaction</keyword>
<accession>A0AAV2NAJ4</accession>
<dbReference type="PROSITE" id="PS51257">
    <property type="entry name" value="PROKAR_LIPOPROTEIN"/>
    <property type="match status" value="1"/>
</dbReference>
<keyword evidence="9" id="KW-0807">Transducer</keyword>
<feature type="transmembrane region" description="Helical" evidence="10">
    <location>
        <begin position="74"/>
        <end position="91"/>
    </location>
</feature>
<gene>
    <name evidence="11" type="ORF">LPLAT_LOCUS2576</name>
</gene>
<dbReference type="GO" id="GO:0004984">
    <property type="term" value="F:olfactory receptor activity"/>
    <property type="evidence" value="ECO:0007669"/>
    <property type="project" value="InterPro"/>
</dbReference>
<keyword evidence="4 10" id="KW-0812">Transmembrane</keyword>
<dbReference type="GO" id="GO:0005549">
    <property type="term" value="F:odorant binding"/>
    <property type="evidence" value="ECO:0007669"/>
    <property type="project" value="InterPro"/>
</dbReference>
<evidence type="ECO:0000313" key="12">
    <source>
        <dbReference type="Proteomes" id="UP001497644"/>
    </source>
</evidence>
<keyword evidence="2" id="KW-1003">Cell membrane</keyword>
<dbReference type="AlphaFoldDB" id="A0AAV2NAJ4"/>
<evidence type="ECO:0000256" key="9">
    <source>
        <dbReference type="ARBA" id="ARBA00023224"/>
    </source>
</evidence>
<keyword evidence="3" id="KW-0716">Sensory transduction</keyword>
<feature type="transmembrane region" description="Helical" evidence="10">
    <location>
        <begin position="180"/>
        <end position="200"/>
    </location>
</feature>
<keyword evidence="12" id="KW-1185">Reference proteome</keyword>
<sequence>MDVGRKSEMSVLKFSLTVLAVAGCWRPTSWTSPFRNIMYNAYTLSVILILYTFAITQVMELILNADDSDTFGDALFNVIISLLACYKTIVIRKSHENIVTLINTFTETPFKPLDLNENMILEKFNIRITFICGLLLHICCQIEILEHRLLNIVNAQESLRDCVHHHIRIFEYSYMVNENFARIVPSEFIMITVVMCYNLIHMALTSSTTASYIQNVMVIASTLAPIFYYCWFGNEVKLKSLQLSNNIYNIEWTILNNNIRKSLLMIMNRATIPIEFTSANIMSMNLESFVMVLKTSYSLFNVLINSQK</sequence>
<dbReference type="PANTHER" id="PTHR21137:SF35">
    <property type="entry name" value="ODORANT RECEPTOR 19A-RELATED"/>
    <property type="match status" value="1"/>
</dbReference>
<organism evidence="11 12">
    <name type="scientific">Lasius platythorax</name>
    <dbReference type="NCBI Taxonomy" id="488582"/>
    <lineage>
        <taxon>Eukaryota</taxon>
        <taxon>Metazoa</taxon>
        <taxon>Ecdysozoa</taxon>
        <taxon>Arthropoda</taxon>
        <taxon>Hexapoda</taxon>
        <taxon>Insecta</taxon>
        <taxon>Pterygota</taxon>
        <taxon>Neoptera</taxon>
        <taxon>Endopterygota</taxon>
        <taxon>Hymenoptera</taxon>
        <taxon>Apocrita</taxon>
        <taxon>Aculeata</taxon>
        <taxon>Formicoidea</taxon>
        <taxon>Formicidae</taxon>
        <taxon>Formicinae</taxon>
        <taxon>Lasius</taxon>
        <taxon>Lasius</taxon>
    </lineage>
</organism>
<evidence type="ECO:0000313" key="11">
    <source>
        <dbReference type="EMBL" id="CAL1676370.1"/>
    </source>
</evidence>
<name>A0AAV2NAJ4_9HYME</name>
<dbReference type="Pfam" id="PF02949">
    <property type="entry name" value="7tm_6"/>
    <property type="match status" value="1"/>
</dbReference>
<evidence type="ECO:0000256" key="4">
    <source>
        <dbReference type="ARBA" id="ARBA00022692"/>
    </source>
</evidence>
<dbReference type="GO" id="GO:0005886">
    <property type="term" value="C:plasma membrane"/>
    <property type="evidence" value="ECO:0007669"/>
    <property type="project" value="UniProtKB-SubCell"/>
</dbReference>
<keyword evidence="8" id="KW-0675">Receptor</keyword>
<keyword evidence="7 10" id="KW-0472">Membrane</keyword>
<proteinExistence type="predicted"/>
<evidence type="ECO:0000256" key="10">
    <source>
        <dbReference type="SAM" id="Phobius"/>
    </source>
</evidence>
<dbReference type="InterPro" id="IPR004117">
    <property type="entry name" value="7tm6_olfct_rcpt"/>
</dbReference>
<feature type="transmembrane region" description="Helical" evidence="10">
    <location>
        <begin position="41"/>
        <end position="62"/>
    </location>
</feature>
<dbReference type="EMBL" id="OZ034834">
    <property type="protein sequence ID" value="CAL1676370.1"/>
    <property type="molecule type" value="Genomic_DNA"/>
</dbReference>
<dbReference type="PANTHER" id="PTHR21137">
    <property type="entry name" value="ODORANT RECEPTOR"/>
    <property type="match status" value="1"/>
</dbReference>
<dbReference type="Proteomes" id="UP001497644">
    <property type="component" value="Chromosome 11"/>
</dbReference>
<feature type="transmembrane region" description="Helical" evidence="10">
    <location>
        <begin position="212"/>
        <end position="232"/>
    </location>
</feature>
<evidence type="ECO:0000256" key="1">
    <source>
        <dbReference type="ARBA" id="ARBA00004651"/>
    </source>
</evidence>
<dbReference type="GO" id="GO:0007165">
    <property type="term" value="P:signal transduction"/>
    <property type="evidence" value="ECO:0007669"/>
    <property type="project" value="UniProtKB-KW"/>
</dbReference>
<comment type="subcellular location">
    <subcellularLocation>
        <location evidence="1">Cell membrane</location>
        <topology evidence="1">Multi-pass membrane protein</topology>
    </subcellularLocation>
</comment>
<evidence type="ECO:0000256" key="6">
    <source>
        <dbReference type="ARBA" id="ARBA00022989"/>
    </source>
</evidence>
<protein>
    <recommendedName>
        <fullName evidence="13">Odorant receptor</fullName>
    </recommendedName>
</protein>
<keyword evidence="6 10" id="KW-1133">Transmembrane helix</keyword>
<reference evidence="11" key="1">
    <citation type="submission" date="2024-04" db="EMBL/GenBank/DDBJ databases">
        <authorList>
            <consortium name="Molecular Ecology Group"/>
        </authorList>
    </citation>
    <scope>NUCLEOTIDE SEQUENCE</scope>
</reference>
<evidence type="ECO:0000256" key="7">
    <source>
        <dbReference type="ARBA" id="ARBA00023136"/>
    </source>
</evidence>